<keyword evidence="2 8" id="KW-0813">Transport</keyword>
<dbReference type="Gene3D" id="2.170.130.10">
    <property type="entry name" value="TonB-dependent receptor, plug domain"/>
    <property type="match status" value="1"/>
</dbReference>
<dbReference type="InterPro" id="IPR023997">
    <property type="entry name" value="TonB-dep_OMP_SusC/RagA_CS"/>
</dbReference>
<dbReference type="InterPro" id="IPR008969">
    <property type="entry name" value="CarboxyPept-like_regulatory"/>
</dbReference>
<dbReference type="InterPro" id="IPR023996">
    <property type="entry name" value="TonB-dep_OMP_SusC/RagA"/>
</dbReference>
<dbReference type="PANTHER" id="PTHR30069">
    <property type="entry name" value="TONB-DEPENDENT OUTER MEMBRANE RECEPTOR"/>
    <property type="match status" value="1"/>
</dbReference>
<dbReference type="RefSeq" id="WP_166141945.1">
    <property type="nucleotide sequence ID" value="NZ_JAANYN010000001.1"/>
</dbReference>
<dbReference type="NCBIfam" id="TIGR04057">
    <property type="entry name" value="SusC_RagA_signa"/>
    <property type="match status" value="1"/>
</dbReference>
<proteinExistence type="inferred from homology"/>
<keyword evidence="4 8" id="KW-0812">Transmembrane</keyword>
<dbReference type="Pfam" id="PF13715">
    <property type="entry name" value="CarbopepD_reg_2"/>
    <property type="match status" value="1"/>
</dbReference>
<dbReference type="Gene3D" id="2.60.40.1120">
    <property type="entry name" value="Carboxypeptidase-like, regulatory domain"/>
    <property type="match status" value="1"/>
</dbReference>
<evidence type="ECO:0000256" key="2">
    <source>
        <dbReference type="ARBA" id="ARBA00022448"/>
    </source>
</evidence>
<evidence type="ECO:0000256" key="6">
    <source>
        <dbReference type="ARBA" id="ARBA00023136"/>
    </source>
</evidence>
<comment type="similarity">
    <text evidence="8">Belongs to the TonB-dependent receptor family.</text>
</comment>
<dbReference type="InterPro" id="IPR036942">
    <property type="entry name" value="Beta-barrel_TonB_sf"/>
</dbReference>
<evidence type="ECO:0000313" key="11">
    <source>
        <dbReference type="EMBL" id="NHE55213.1"/>
    </source>
</evidence>
<dbReference type="InterPro" id="IPR039426">
    <property type="entry name" value="TonB-dep_rcpt-like"/>
</dbReference>
<keyword evidence="6 8" id="KW-0472">Membrane</keyword>
<organism evidence="11 12">
    <name type="scientific">Cyclobacterium plantarum</name>
    <dbReference type="NCBI Taxonomy" id="2716263"/>
    <lineage>
        <taxon>Bacteria</taxon>
        <taxon>Pseudomonadati</taxon>
        <taxon>Bacteroidota</taxon>
        <taxon>Cytophagia</taxon>
        <taxon>Cytophagales</taxon>
        <taxon>Cyclobacteriaceae</taxon>
        <taxon>Cyclobacterium</taxon>
    </lineage>
</organism>
<evidence type="ECO:0000256" key="3">
    <source>
        <dbReference type="ARBA" id="ARBA00022452"/>
    </source>
</evidence>
<protein>
    <submittedName>
        <fullName evidence="11">SusC/RagA family TonB-linked outer membrane protein</fullName>
    </submittedName>
</protein>
<dbReference type="InterPro" id="IPR037066">
    <property type="entry name" value="Plug_dom_sf"/>
</dbReference>
<keyword evidence="3 8" id="KW-1134">Transmembrane beta strand</keyword>
<name>A0ABX0H0A3_9BACT</name>
<keyword evidence="12" id="KW-1185">Reference proteome</keyword>
<evidence type="ECO:0000256" key="7">
    <source>
        <dbReference type="ARBA" id="ARBA00023237"/>
    </source>
</evidence>
<comment type="caution">
    <text evidence="11">The sequence shown here is derived from an EMBL/GenBank/DDBJ whole genome shotgun (WGS) entry which is preliminary data.</text>
</comment>
<gene>
    <name evidence="11" type="ORF">G9Q97_00105</name>
</gene>
<feature type="domain" description="TonB-dependent receptor plug" evidence="10">
    <location>
        <begin position="156"/>
        <end position="276"/>
    </location>
</feature>
<evidence type="ECO:0000256" key="8">
    <source>
        <dbReference type="PROSITE-ProRule" id="PRU01360"/>
    </source>
</evidence>
<evidence type="ECO:0000256" key="9">
    <source>
        <dbReference type="SAM" id="MobiDB-lite"/>
    </source>
</evidence>
<dbReference type="PANTHER" id="PTHR30069:SF29">
    <property type="entry name" value="HEMOGLOBIN AND HEMOGLOBIN-HAPTOGLOBIN-BINDING PROTEIN 1-RELATED"/>
    <property type="match status" value="1"/>
</dbReference>
<dbReference type="Proteomes" id="UP000649799">
    <property type="component" value="Unassembled WGS sequence"/>
</dbReference>
<dbReference type="EMBL" id="JAANYN010000001">
    <property type="protein sequence ID" value="NHE55213.1"/>
    <property type="molecule type" value="Genomic_DNA"/>
</dbReference>
<evidence type="ECO:0000313" key="12">
    <source>
        <dbReference type="Proteomes" id="UP000649799"/>
    </source>
</evidence>
<dbReference type="PROSITE" id="PS52016">
    <property type="entry name" value="TONB_DEPENDENT_REC_3"/>
    <property type="match status" value="1"/>
</dbReference>
<feature type="region of interest" description="Disordered" evidence="9">
    <location>
        <begin position="487"/>
        <end position="513"/>
    </location>
</feature>
<comment type="subcellular location">
    <subcellularLocation>
        <location evidence="1 8">Cell outer membrane</location>
        <topology evidence="1 8">Multi-pass membrane protein</topology>
    </subcellularLocation>
</comment>
<dbReference type="SUPFAM" id="SSF49464">
    <property type="entry name" value="Carboxypeptidase regulatory domain-like"/>
    <property type="match status" value="1"/>
</dbReference>
<sequence length="1088" mass="122373">MKRKLPSCWTATSKFAVAAIVFSLFSESLLAGDSYMNKNRSGFESNLLSKVSKLTLDREIVNEPFDVTVSGTVTDSNGEPIPGATVSVPGTSIGTATDIDGNYSITVPDGASIVFSFIGFESQTIAVNNQSTIDVELVESAQALDEVVVVGYGTQKKKDLTGAVVNVQAEEVMKYKPTSVSEILRTTVPGLSVGYATNARNVPEFNVRGDNSMKADLDGDGDREEERAANRPLIVLDGVIFQGDLAEINPNTIESVDVLKDASAAAVYGSQATNGVVIFTTKKGQYGKPQITFSSRVGLVTGARRQQTYKGGDEVLNWLTDMNETITNSITEPWTRFRDYNDIDPQYQDDWLAANGIPGETDPEAIRMARVNNFGFWDIELENYRNGVTYDWQDFLFHTGVRQDYDLSVSGRNERVSYYYSLGYSDRESVQLGETFETITSRLNLDVNLGEFISIGTNTQFTFQNEGQEAIDNGGYRVYSPYDQPWANGAPRTRENLNDQAAGSNISNPYQDPSWNTRSHTRFMVNPTLYAQVTLPYGFSLRTDYTPRFDVRKRFDFDEKGNPQRAVDRAERRYNDSFRWQSNTILNWDKSFGEHRLSFTGLYNTEKNQFWETRAITNNFSPTSGLGYHAVQLGLNPTMSSYDEVNSRTGLLGRVTYAYSDKYNFSASLRRDGFSRFGIENILGNFPSVSAAWTISNEDFMPEGAALSYLKLRLSYGVNGNSSGLEDYNAYAQLSNSLYLNYDGGYFPAPRTEITRIANPFLSWERNASFNIGIDYGFFNDRVSGSLDMYQSETRDLLLDQKLPDLTGFGSVKTNVGNLQNRGFDLGIRSINITRNDFTWTSNFNVTYAVNKITTLGNAPIPMTDSQGNMIEREPDDLQNGWFIGENKDIIWDWELDGVYQTDEADEAAEYGLFPGDFRFVDQDGDGDIDVDDRVFLGLRQNPWYITFRNDFEWKGFDFGLVFLAKMGWKGGTQEPFNNSQQYIKNHNWYTIPYWTPLNGQNNFARINSINLGGGNAWLNRDYLRLQNISVGYNLPASILDKLNATRLRLALNIENAAVFTPWERSLGDPESAREMPRTYSLSLDFTF</sequence>
<evidence type="ECO:0000259" key="10">
    <source>
        <dbReference type="Pfam" id="PF07715"/>
    </source>
</evidence>
<reference evidence="11 12" key="1">
    <citation type="submission" date="2020-03" db="EMBL/GenBank/DDBJ databases">
        <title>Cyclobacterium plantarum sp. nov., a marine bacterium isolated from a coastal-marine wetland.</title>
        <authorList>
            <person name="Sanchez-Porro C."/>
            <person name="Ventosa A."/>
            <person name="Amoozegar M."/>
        </authorList>
    </citation>
    <scope>NUCLEOTIDE SEQUENCE [LARGE SCALE GENOMIC DNA]</scope>
    <source>
        <strain evidence="11 12">GBPx2</strain>
    </source>
</reference>
<evidence type="ECO:0000256" key="4">
    <source>
        <dbReference type="ARBA" id="ARBA00022692"/>
    </source>
</evidence>
<keyword evidence="5" id="KW-0732">Signal</keyword>
<keyword evidence="7 8" id="KW-0998">Cell outer membrane</keyword>
<dbReference type="SUPFAM" id="SSF56935">
    <property type="entry name" value="Porins"/>
    <property type="match status" value="1"/>
</dbReference>
<accession>A0ABX0H0A3</accession>
<evidence type="ECO:0000256" key="1">
    <source>
        <dbReference type="ARBA" id="ARBA00004571"/>
    </source>
</evidence>
<dbReference type="Gene3D" id="2.40.170.20">
    <property type="entry name" value="TonB-dependent receptor, beta-barrel domain"/>
    <property type="match status" value="1"/>
</dbReference>
<evidence type="ECO:0000256" key="5">
    <source>
        <dbReference type="ARBA" id="ARBA00022729"/>
    </source>
</evidence>
<dbReference type="NCBIfam" id="TIGR04056">
    <property type="entry name" value="OMP_RagA_SusC"/>
    <property type="match status" value="1"/>
</dbReference>
<feature type="compositionally biased region" description="Polar residues" evidence="9">
    <location>
        <begin position="498"/>
        <end position="513"/>
    </location>
</feature>
<dbReference type="Pfam" id="PF07715">
    <property type="entry name" value="Plug"/>
    <property type="match status" value="1"/>
</dbReference>
<dbReference type="InterPro" id="IPR012910">
    <property type="entry name" value="Plug_dom"/>
</dbReference>